<comment type="similarity">
    <text evidence="6">Belongs to the EzrA family.</text>
</comment>
<comment type="subcellular location">
    <subcellularLocation>
        <location evidence="6">Cell membrane</location>
        <topology evidence="6">Single-pass membrane protein</topology>
    </subcellularLocation>
    <text evidence="6">Colocalized with FtsZ to the nascent septal site.</text>
</comment>
<accession>A0ABW4BIS7</accession>
<organism evidence="7 8">
    <name type="scientific">Lacticaseibacillus suilingensis</name>
    <dbReference type="NCBI Taxonomy" id="2799577"/>
    <lineage>
        <taxon>Bacteria</taxon>
        <taxon>Bacillati</taxon>
        <taxon>Bacillota</taxon>
        <taxon>Bacilli</taxon>
        <taxon>Lactobacillales</taxon>
        <taxon>Lactobacillaceae</taxon>
        <taxon>Lacticaseibacillus</taxon>
    </lineage>
</organism>
<comment type="function">
    <text evidence="6">Negative regulator of FtsZ ring formation; modulates the frequency and position of FtsZ ring formation. Inhibits FtsZ ring formation at polar sites. Interacts either with FtsZ or with one of its binding partners to promote depolymerization.</text>
</comment>
<reference evidence="8" key="1">
    <citation type="journal article" date="2019" name="Int. J. Syst. Evol. Microbiol.">
        <title>The Global Catalogue of Microorganisms (GCM) 10K type strain sequencing project: providing services to taxonomists for standard genome sequencing and annotation.</title>
        <authorList>
            <consortium name="The Broad Institute Genomics Platform"/>
            <consortium name="The Broad Institute Genome Sequencing Center for Infectious Disease"/>
            <person name="Wu L."/>
            <person name="Ma J."/>
        </authorList>
    </citation>
    <scope>NUCLEOTIDE SEQUENCE [LARGE SCALE GENOMIC DNA]</scope>
    <source>
        <strain evidence="8">CCM 9110</strain>
    </source>
</reference>
<gene>
    <name evidence="6 7" type="primary">ezrA</name>
    <name evidence="7" type="ORF">ACFQ41_08975</name>
</gene>
<keyword evidence="4 6" id="KW-0472">Membrane</keyword>
<evidence type="ECO:0000313" key="8">
    <source>
        <dbReference type="Proteomes" id="UP001597199"/>
    </source>
</evidence>
<dbReference type="Pfam" id="PF06160">
    <property type="entry name" value="EzrA"/>
    <property type="match status" value="1"/>
</dbReference>
<protein>
    <recommendedName>
        <fullName evidence="6">Septation ring formation regulator EzrA</fullName>
    </recommendedName>
</protein>
<dbReference type="EMBL" id="JBHTOA010000032">
    <property type="protein sequence ID" value="MFD1399443.1"/>
    <property type="molecule type" value="Genomic_DNA"/>
</dbReference>
<dbReference type="Proteomes" id="UP001597199">
    <property type="component" value="Unassembled WGS sequence"/>
</dbReference>
<keyword evidence="5 6" id="KW-0717">Septation</keyword>
<evidence type="ECO:0000256" key="3">
    <source>
        <dbReference type="ARBA" id="ARBA00023054"/>
    </source>
</evidence>
<evidence type="ECO:0000256" key="1">
    <source>
        <dbReference type="ARBA" id="ARBA00022692"/>
    </source>
</evidence>
<evidence type="ECO:0000313" key="7">
    <source>
        <dbReference type="EMBL" id="MFD1399443.1"/>
    </source>
</evidence>
<comment type="caution">
    <text evidence="7">The sequence shown here is derived from an EMBL/GenBank/DDBJ whole genome shotgun (WGS) entry which is preliminary data.</text>
</comment>
<keyword evidence="8" id="KW-1185">Reference proteome</keyword>
<name>A0ABW4BIS7_9LACO</name>
<keyword evidence="2 6" id="KW-1133">Transmembrane helix</keyword>
<keyword evidence="6" id="KW-0132">Cell division</keyword>
<evidence type="ECO:0000256" key="5">
    <source>
        <dbReference type="ARBA" id="ARBA00023210"/>
    </source>
</evidence>
<keyword evidence="6" id="KW-0131">Cell cycle</keyword>
<proteinExistence type="inferred from homology"/>
<keyword evidence="1 6" id="KW-0812">Transmembrane</keyword>
<keyword evidence="3 6" id="KW-0175">Coiled coil</keyword>
<sequence length="567" mass="62691">MTWIIIALIIIVLIGLGVWGYQVRNARVIKSLDEEVATLDTGSAAGLIRSIQQLNLSGDSRQEFQKWAKAYQELLDGTLTELQTALLDVEQANKQFHFGQVKDGIANIEALQMGAAKQMNQINKALSGIKISEAENAKRINQLREGYQEARKTVLAKSFAFGEALPALEDSLQQIAARLSAINELNAAGDPAKAKGELGQLKNEVAAIKLQVKTLPPLVNEVVNEFPGQVKEIQSGFEQLTAEQFQFTEDVPAGVAEVTTALQVADQQIKDLAVTELTANTETIANKIDSLYAVMEKELKAKTAVADSQTDLRQFINHALQQNHTLAIELDHLNQSYQLNHDEIKTTNNLKVQLNDINQAYDQAVDQLTAHQAVYSEVLGQFTQDRSDLTAIEKQQATINDSVSGLRETEQKAIDQVDAFDRSVRDIRYEVSRHDLPGLPKAYRDFFKVVTSEITSLKQAMNQVKIDLDAIAKQLIKVSSDIDQLKQQSRDVIDAAGMTEQLLQYANRYKASHEAVAQAMAEAQAAYAKYDYQTAADTIATALEAVEAGSYQKVADDYNAQQHNNLF</sequence>
<dbReference type="NCBIfam" id="NF003409">
    <property type="entry name" value="PRK04778.1-3"/>
    <property type="match status" value="1"/>
</dbReference>
<feature type="topological domain" description="Extracellular" evidence="6">
    <location>
        <begin position="1"/>
        <end position="3"/>
    </location>
</feature>
<feature type="topological domain" description="Cytoplasmic" evidence="6">
    <location>
        <begin position="22"/>
        <end position="567"/>
    </location>
</feature>
<dbReference type="HAMAP" id="MF_00728">
    <property type="entry name" value="EzrA"/>
    <property type="match status" value="1"/>
</dbReference>
<dbReference type="InterPro" id="IPR010379">
    <property type="entry name" value="EzrA"/>
</dbReference>
<evidence type="ECO:0000256" key="2">
    <source>
        <dbReference type="ARBA" id="ARBA00022989"/>
    </source>
</evidence>
<keyword evidence="6" id="KW-1003">Cell membrane</keyword>
<evidence type="ECO:0000256" key="4">
    <source>
        <dbReference type="ARBA" id="ARBA00023136"/>
    </source>
</evidence>
<evidence type="ECO:0000256" key="6">
    <source>
        <dbReference type="HAMAP-Rule" id="MF_00728"/>
    </source>
</evidence>
<dbReference type="RefSeq" id="WP_204119181.1">
    <property type="nucleotide sequence ID" value="NZ_BOLV01000012.1"/>
</dbReference>